<reference evidence="2" key="1">
    <citation type="submission" date="2020-04" db="EMBL/GenBank/DDBJ databases">
        <authorList>
            <person name="Chiriac C."/>
            <person name="Salcher M."/>
            <person name="Ghai R."/>
            <person name="Kavagutti S V."/>
        </authorList>
    </citation>
    <scope>NUCLEOTIDE SEQUENCE</scope>
</reference>
<dbReference type="InterPro" id="IPR036116">
    <property type="entry name" value="FN3_sf"/>
</dbReference>
<organism evidence="2">
    <name type="scientific">uncultured Caudovirales phage</name>
    <dbReference type="NCBI Taxonomy" id="2100421"/>
    <lineage>
        <taxon>Viruses</taxon>
        <taxon>Duplodnaviria</taxon>
        <taxon>Heunggongvirae</taxon>
        <taxon>Uroviricota</taxon>
        <taxon>Caudoviricetes</taxon>
        <taxon>Peduoviridae</taxon>
        <taxon>Maltschvirus</taxon>
        <taxon>Maltschvirus maltsch</taxon>
    </lineage>
</organism>
<dbReference type="InterPro" id="IPR003961">
    <property type="entry name" value="FN3_dom"/>
</dbReference>
<dbReference type="PROSITE" id="PS50853">
    <property type="entry name" value="FN3"/>
    <property type="match status" value="1"/>
</dbReference>
<feature type="domain" description="Fibronectin type-III" evidence="1">
    <location>
        <begin position="18"/>
        <end position="120"/>
    </location>
</feature>
<dbReference type="SUPFAM" id="SSF49265">
    <property type="entry name" value="Fibronectin type III"/>
    <property type="match status" value="1"/>
</dbReference>
<dbReference type="EMBL" id="LR796630">
    <property type="protein sequence ID" value="CAB4155801.1"/>
    <property type="molecule type" value="Genomic_DNA"/>
</dbReference>
<evidence type="ECO:0000259" key="1">
    <source>
        <dbReference type="PROSITE" id="PS50853"/>
    </source>
</evidence>
<dbReference type="Gene3D" id="2.60.40.10">
    <property type="entry name" value="Immunoglobulins"/>
    <property type="match status" value="1"/>
</dbReference>
<dbReference type="CDD" id="cd00063">
    <property type="entry name" value="FN3"/>
    <property type="match status" value="1"/>
</dbReference>
<proteinExistence type="predicted"/>
<name>A0A6J5NE34_9CAUD</name>
<gene>
    <name evidence="2" type="ORF">UFOVP674_32</name>
</gene>
<dbReference type="InterPro" id="IPR013783">
    <property type="entry name" value="Ig-like_fold"/>
</dbReference>
<accession>A0A6J5NE34</accession>
<protein>
    <submittedName>
        <fullName evidence="2">Fibronectin type III</fullName>
    </submittedName>
</protein>
<evidence type="ECO:0000313" key="2">
    <source>
        <dbReference type="EMBL" id="CAB4155801.1"/>
    </source>
</evidence>
<sequence>MQSLFLALSVGSGSIVAPPGPLTPPTVAPVLSVTTQFGSYTALLEWTASNKTTSDGFEYLVQVDISNGGWNIVAGGLTSLSYEYTDMGATGLLYKFRAFARNSAGDGPYSNEVSTVLPGE</sequence>